<name>A0A1I4T6F6_9PROT</name>
<protein>
    <recommendedName>
        <fullName evidence="1">YgjP-like metallopeptidase domain-containing protein</fullName>
    </recommendedName>
</protein>
<evidence type="ECO:0000313" key="2">
    <source>
        <dbReference type="EMBL" id="SFM72147.1"/>
    </source>
</evidence>
<dbReference type="Pfam" id="PF01863">
    <property type="entry name" value="YgjP-like"/>
    <property type="match status" value="1"/>
</dbReference>
<sequence>MEASIHDNQLSVVYGRKTIDFSLLYCDRKTMEIAVLPDSTVIVKAPVQSDIALIEKKIIKRARWIIRQLNYFKQFTPKTPDRCYVNGETHLYLGKQYRLKLVEGPENSVKLSRGFFHITCRSEPTPTAAKKLLNQWYSEKAQVQFVESMDRCWQKFKCLGIDQPRLSIMRMQKRWGSLSDKGTVTLNTDLIRAPKECIDYVVTHELCHLKYHDHSPEFYKLLDSVIPGWEKIKHKLELSMV</sequence>
<dbReference type="CDD" id="cd07344">
    <property type="entry name" value="M48_yhfN_like"/>
    <property type="match status" value="1"/>
</dbReference>
<accession>A0A1I4T6F6</accession>
<dbReference type="AlphaFoldDB" id="A0A1I4T6F6"/>
<evidence type="ECO:0000313" key="3">
    <source>
        <dbReference type="Proteomes" id="UP000199561"/>
    </source>
</evidence>
<dbReference type="RefSeq" id="WP_090671364.1">
    <property type="nucleotide sequence ID" value="NZ_FOUF01000029.1"/>
</dbReference>
<dbReference type="InterPro" id="IPR002725">
    <property type="entry name" value="YgjP-like_metallopeptidase"/>
</dbReference>
<dbReference type="PANTHER" id="PTHR30399:SF1">
    <property type="entry name" value="UTP PYROPHOSPHATASE"/>
    <property type="match status" value="1"/>
</dbReference>
<reference evidence="2 3" key="1">
    <citation type="submission" date="2016-10" db="EMBL/GenBank/DDBJ databases">
        <authorList>
            <person name="de Groot N.N."/>
        </authorList>
    </citation>
    <scope>NUCLEOTIDE SEQUENCE [LARGE SCALE GENOMIC DNA]</scope>
    <source>
        <strain evidence="2 3">Nm146</strain>
    </source>
</reference>
<proteinExistence type="predicted"/>
<dbReference type="PANTHER" id="PTHR30399">
    <property type="entry name" value="UNCHARACTERIZED PROTEIN YGJP"/>
    <property type="match status" value="1"/>
</dbReference>
<organism evidence="2 3">
    <name type="scientific">Nitrosomonas nitrosa</name>
    <dbReference type="NCBI Taxonomy" id="52442"/>
    <lineage>
        <taxon>Bacteria</taxon>
        <taxon>Pseudomonadati</taxon>
        <taxon>Pseudomonadota</taxon>
        <taxon>Betaproteobacteria</taxon>
        <taxon>Nitrosomonadales</taxon>
        <taxon>Nitrosomonadaceae</taxon>
        <taxon>Nitrosomonas</taxon>
    </lineage>
</organism>
<gene>
    <name evidence="2" type="ORF">SAMN05421880_12932</name>
</gene>
<keyword evidence="3" id="KW-1185">Reference proteome</keyword>
<evidence type="ECO:0000259" key="1">
    <source>
        <dbReference type="Pfam" id="PF01863"/>
    </source>
</evidence>
<feature type="domain" description="YgjP-like metallopeptidase" evidence="1">
    <location>
        <begin position="29"/>
        <end position="237"/>
    </location>
</feature>
<dbReference type="Gene3D" id="3.30.2010.10">
    <property type="entry name" value="Metalloproteases ('zincins'), catalytic domain"/>
    <property type="match status" value="1"/>
</dbReference>
<dbReference type="InterPro" id="IPR053136">
    <property type="entry name" value="UTP_pyrophosphatase-like"/>
</dbReference>
<dbReference type="EMBL" id="FOUF01000029">
    <property type="protein sequence ID" value="SFM72147.1"/>
    <property type="molecule type" value="Genomic_DNA"/>
</dbReference>
<dbReference type="Proteomes" id="UP000199561">
    <property type="component" value="Unassembled WGS sequence"/>
</dbReference>
<dbReference type="STRING" id="52442.SAMN05421880_12932"/>